<feature type="domain" description="Protein kinase" evidence="8">
    <location>
        <begin position="7"/>
        <end position="263"/>
    </location>
</feature>
<reference evidence="9" key="1">
    <citation type="submission" date="2019-03" db="EMBL/GenBank/DDBJ databases">
        <title>Lake Tanganyika Metagenome-Assembled Genomes (MAGs).</title>
        <authorList>
            <person name="Tran P."/>
        </authorList>
    </citation>
    <scope>NUCLEOTIDE SEQUENCE</scope>
    <source>
        <strain evidence="9">K_DeepCast_150m_m2_040</strain>
    </source>
</reference>
<evidence type="ECO:0000256" key="4">
    <source>
        <dbReference type="ARBA" id="ARBA00022741"/>
    </source>
</evidence>
<evidence type="ECO:0000256" key="2">
    <source>
        <dbReference type="ARBA" id="ARBA00022527"/>
    </source>
</evidence>
<dbReference type="InterPro" id="IPR011009">
    <property type="entry name" value="Kinase-like_dom_sf"/>
</dbReference>
<dbReference type="Proteomes" id="UP000779900">
    <property type="component" value="Unassembled WGS sequence"/>
</dbReference>
<evidence type="ECO:0000259" key="8">
    <source>
        <dbReference type="PROSITE" id="PS50011"/>
    </source>
</evidence>
<dbReference type="GO" id="GO:0005524">
    <property type="term" value="F:ATP binding"/>
    <property type="evidence" value="ECO:0007669"/>
    <property type="project" value="UniProtKB-KW"/>
</dbReference>
<dbReference type="AlphaFoldDB" id="A0A937XGD6"/>
<dbReference type="FunFam" id="1.10.510.10:FF:000021">
    <property type="entry name" value="Serine/threonine protein kinase"/>
    <property type="match status" value="1"/>
</dbReference>
<dbReference type="PANTHER" id="PTHR43289:SF6">
    <property type="entry name" value="SERINE_THREONINE-PROTEIN KINASE NEKL-3"/>
    <property type="match status" value="1"/>
</dbReference>
<keyword evidence="7" id="KW-0472">Membrane</keyword>
<comment type="caution">
    <text evidence="9">The sequence shown here is derived from an EMBL/GenBank/DDBJ whole genome shotgun (WGS) entry which is preliminary data.</text>
</comment>
<dbReference type="PANTHER" id="PTHR43289">
    <property type="entry name" value="MITOGEN-ACTIVATED PROTEIN KINASE KINASE KINASE 20-RELATED"/>
    <property type="match status" value="1"/>
</dbReference>
<protein>
    <recommendedName>
        <fullName evidence="1">non-specific serine/threonine protein kinase</fullName>
        <ecNumber evidence="1">2.7.11.1</ecNumber>
    </recommendedName>
</protein>
<evidence type="ECO:0000313" key="10">
    <source>
        <dbReference type="Proteomes" id="UP000779900"/>
    </source>
</evidence>
<keyword evidence="2" id="KW-0723">Serine/threonine-protein kinase</keyword>
<keyword evidence="3" id="KW-0808">Transferase</keyword>
<dbReference type="EMBL" id="VGIR01000034">
    <property type="protein sequence ID" value="MBM3331546.1"/>
    <property type="molecule type" value="Genomic_DNA"/>
</dbReference>
<feature type="transmembrane region" description="Helical" evidence="7">
    <location>
        <begin position="278"/>
        <end position="298"/>
    </location>
</feature>
<keyword evidence="7" id="KW-0812">Transmembrane</keyword>
<proteinExistence type="predicted"/>
<keyword evidence="7" id="KW-1133">Transmembrane helix</keyword>
<dbReference type="InterPro" id="IPR013229">
    <property type="entry name" value="PEGA"/>
</dbReference>
<keyword evidence="5" id="KW-0418">Kinase</keyword>
<gene>
    <name evidence="9" type="ORF">FJY68_06795</name>
</gene>
<evidence type="ECO:0000256" key="7">
    <source>
        <dbReference type="SAM" id="Phobius"/>
    </source>
</evidence>
<name>A0A937XGD6_UNCW3</name>
<dbReference type="PROSITE" id="PS00108">
    <property type="entry name" value="PROTEIN_KINASE_ST"/>
    <property type="match status" value="1"/>
</dbReference>
<accession>A0A937XGD6</accession>
<evidence type="ECO:0000256" key="1">
    <source>
        <dbReference type="ARBA" id="ARBA00012513"/>
    </source>
</evidence>
<organism evidence="9 10">
    <name type="scientific">candidate division WOR-3 bacterium</name>
    <dbReference type="NCBI Taxonomy" id="2052148"/>
    <lineage>
        <taxon>Bacteria</taxon>
        <taxon>Bacteria division WOR-3</taxon>
    </lineage>
</organism>
<evidence type="ECO:0000313" key="9">
    <source>
        <dbReference type="EMBL" id="MBM3331546.1"/>
    </source>
</evidence>
<dbReference type="PROSITE" id="PS50011">
    <property type="entry name" value="PROTEIN_KINASE_DOM"/>
    <property type="match status" value="1"/>
</dbReference>
<evidence type="ECO:0000256" key="5">
    <source>
        <dbReference type="ARBA" id="ARBA00022777"/>
    </source>
</evidence>
<keyword evidence="6" id="KW-0067">ATP-binding</keyword>
<dbReference type="Pfam" id="PF08308">
    <property type="entry name" value="PEGA"/>
    <property type="match status" value="1"/>
</dbReference>
<sequence>MTRAERYEVVETIQEGMTAVTYKAHDRVLDRPVLLKVLNPRLAADSDLVQRFRREALLQARLKHPGIVTIYDYGTEDDFYIASEFIEGRTLEALLTEKGRLTLAVLTPIVREVARALAFAHNQGVVHRDLKPANIMISDSGEVKLTDFGLACARDLGDLTQEGCVIGTPSYMSPEQARGLKVDTATDIFALGIIIYQALGGNNPFAAATYADALSLVLNHEPRALAELVPGLPGGLSEFVGRMLSKRAADRPGSAQELVRLFSAPTTAARQVRPQRRAVLAAVLAPAIVAAVVVPIVLAHTQRRPRGLEVAARPMSDTSQNTASVLPNAFVTVPETSSAATQETEDPTTRVSGTRILEFSNPRPLPNECRLRLLVTPWAHVAIDGRSLGTTPLATEPILAPGRHTVTLRHPRYPEVGRTVELDRPNCTLAVNLDREVAELDIRVTPWAVLAIDGQVVDTTPMDRPIRVVLGNHGITLTHPELGVRRESLHIDSARIYRLTYDLYSRSARNMLGGE</sequence>
<dbReference type="EC" id="2.7.11.1" evidence="1"/>
<dbReference type="SMART" id="SM00220">
    <property type="entry name" value="S_TKc"/>
    <property type="match status" value="1"/>
</dbReference>
<evidence type="ECO:0000256" key="6">
    <source>
        <dbReference type="ARBA" id="ARBA00022840"/>
    </source>
</evidence>
<dbReference type="Gene3D" id="3.30.200.20">
    <property type="entry name" value="Phosphorylase Kinase, domain 1"/>
    <property type="match status" value="1"/>
</dbReference>
<keyword evidence="4" id="KW-0547">Nucleotide-binding</keyword>
<dbReference type="InterPro" id="IPR000719">
    <property type="entry name" value="Prot_kinase_dom"/>
</dbReference>
<dbReference type="InterPro" id="IPR008271">
    <property type="entry name" value="Ser/Thr_kinase_AS"/>
</dbReference>
<dbReference type="SUPFAM" id="SSF56112">
    <property type="entry name" value="Protein kinase-like (PK-like)"/>
    <property type="match status" value="1"/>
</dbReference>
<dbReference type="Gene3D" id="1.10.510.10">
    <property type="entry name" value="Transferase(Phosphotransferase) domain 1"/>
    <property type="match status" value="1"/>
</dbReference>
<evidence type="ECO:0000256" key="3">
    <source>
        <dbReference type="ARBA" id="ARBA00022679"/>
    </source>
</evidence>
<dbReference type="GO" id="GO:0004674">
    <property type="term" value="F:protein serine/threonine kinase activity"/>
    <property type="evidence" value="ECO:0007669"/>
    <property type="project" value="UniProtKB-KW"/>
</dbReference>
<dbReference type="CDD" id="cd14014">
    <property type="entry name" value="STKc_PknB_like"/>
    <property type="match status" value="1"/>
</dbReference>
<dbReference type="Pfam" id="PF00069">
    <property type="entry name" value="Pkinase"/>
    <property type="match status" value="1"/>
</dbReference>